<proteinExistence type="predicted"/>
<evidence type="ECO:0000313" key="2">
    <source>
        <dbReference type="EMBL" id="GAH29173.1"/>
    </source>
</evidence>
<gene>
    <name evidence="2" type="ORF">S03H2_10237</name>
</gene>
<feature type="non-terminal residue" evidence="2">
    <location>
        <position position="195"/>
    </location>
</feature>
<feature type="domain" description="Ribonucleotide reductase alpha-helical" evidence="1">
    <location>
        <begin position="54"/>
        <end position="148"/>
    </location>
</feature>
<comment type="caution">
    <text evidence="2">The sequence shown here is derived from an EMBL/GenBank/DDBJ whole genome shotgun (WGS) entry which is preliminary data.</text>
</comment>
<reference evidence="2" key="1">
    <citation type="journal article" date="2014" name="Front. Microbiol.">
        <title>High frequency of phylogenetically diverse reductive dehalogenase-homologous genes in deep subseafloor sedimentary metagenomes.</title>
        <authorList>
            <person name="Kawai M."/>
            <person name="Futagami T."/>
            <person name="Toyoda A."/>
            <person name="Takaki Y."/>
            <person name="Nishi S."/>
            <person name="Hori S."/>
            <person name="Arai W."/>
            <person name="Tsubouchi T."/>
            <person name="Morono Y."/>
            <person name="Uchiyama I."/>
            <person name="Ito T."/>
            <person name="Fujiyama A."/>
            <person name="Inagaki F."/>
            <person name="Takami H."/>
        </authorList>
    </citation>
    <scope>NUCLEOTIDE SEQUENCE</scope>
    <source>
        <strain evidence="2">Expedition CK06-06</strain>
    </source>
</reference>
<dbReference type="AlphaFoldDB" id="X1G817"/>
<dbReference type="SUPFAM" id="SSF51998">
    <property type="entry name" value="PFL-like glycyl radical enzymes"/>
    <property type="match status" value="1"/>
</dbReference>
<evidence type="ECO:0000259" key="1">
    <source>
        <dbReference type="Pfam" id="PF17975"/>
    </source>
</evidence>
<sequence length="195" mass="22103">MMLGKRKNEVLLSEESLLKKVGRKRNIFQPSFQSKTVDESMIKHRFYLSLEGQKQIQQMETEFGFNGFGEAVYYRTYSRRKDNGTQEHFPDTAIRVVEGIISVRKNHMINNKLPWNDDEWQSFGEKMGAAMMEGRFLPPGRGLWACGSNIMYERGSAACNNCGVSTTENLILGCSWTMDMLMCGVGVGSDTAWTG</sequence>
<dbReference type="Pfam" id="PF17975">
    <property type="entry name" value="RNR_Alpha"/>
    <property type="match status" value="1"/>
</dbReference>
<accession>X1G817</accession>
<dbReference type="InterPro" id="IPR040763">
    <property type="entry name" value="RNR_alpha_hel"/>
</dbReference>
<dbReference type="Gene3D" id="3.20.70.20">
    <property type="match status" value="1"/>
</dbReference>
<dbReference type="EMBL" id="BARU01005278">
    <property type="protein sequence ID" value="GAH29173.1"/>
    <property type="molecule type" value="Genomic_DNA"/>
</dbReference>
<organism evidence="2">
    <name type="scientific">marine sediment metagenome</name>
    <dbReference type="NCBI Taxonomy" id="412755"/>
    <lineage>
        <taxon>unclassified sequences</taxon>
        <taxon>metagenomes</taxon>
        <taxon>ecological metagenomes</taxon>
    </lineage>
</organism>
<protein>
    <recommendedName>
        <fullName evidence="1">Ribonucleotide reductase alpha-helical domain-containing protein</fullName>
    </recommendedName>
</protein>
<name>X1G817_9ZZZZ</name>